<proteinExistence type="predicted"/>
<evidence type="ECO:0000313" key="1">
    <source>
        <dbReference type="EMBL" id="CAB4177848.1"/>
    </source>
</evidence>
<protein>
    <submittedName>
        <fullName evidence="1">Uncharacterized protein</fullName>
    </submittedName>
</protein>
<sequence>MSYIHNAGTVRTVNTQSCVLADTNGVATVPGGVVLDSANCYDGANTGFEQLIRSGWLLAKTSAGKYCTVKRTVTTGAGSSATALVVRNAAAFKTGDSLVIGATSGTAGAINYSTNTITLTAAKTWSSGDAVTVAGYESAVTVLGEDVQLYDNKLLAATDSTAGTVYREALLLSGVVKGDIAAVRAISGNLITKNFTLDSDLM</sequence>
<gene>
    <name evidence="1" type="ORF">UFOVP1004_29</name>
</gene>
<accession>A0A6J5Q8P4</accession>
<reference evidence="1" key="1">
    <citation type="submission" date="2020-05" db="EMBL/GenBank/DDBJ databases">
        <authorList>
            <person name="Chiriac C."/>
            <person name="Salcher M."/>
            <person name="Ghai R."/>
            <person name="Kavagutti S V."/>
        </authorList>
    </citation>
    <scope>NUCLEOTIDE SEQUENCE</scope>
</reference>
<organism evidence="1">
    <name type="scientific">uncultured Caudovirales phage</name>
    <dbReference type="NCBI Taxonomy" id="2100421"/>
    <lineage>
        <taxon>Viruses</taxon>
        <taxon>Duplodnaviria</taxon>
        <taxon>Heunggongvirae</taxon>
        <taxon>Uroviricota</taxon>
        <taxon>Caudoviricetes</taxon>
        <taxon>Peduoviridae</taxon>
        <taxon>Maltschvirus</taxon>
        <taxon>Maltschvirus maltsch</taxon>
    </lineage>
</organism>
<name>A0A6J5Q8P4_9CAUD</name>
<dbReference type="EMBL" id="LR796964">
    <property type="protein sequence ID" value="CAB4177848.1"/>
    <property type="molecule type" value="Genomic_DNA"/>
</dbReference>